<dbReference type="PANTHER" id="PTHR43658:SF8">
    <property type="entry name" value="17-BETA-HYDROXYSTEROID DEHYDROGENASE 14-RELATED"/>
    <property type="match status" value="1"/>
</dbReference>
<dbReference type="EMBL" id="LR785848">
    <property type="protein sequence ID" value="CAB3254184.1"/>
    <property type="molecule type" value="mRNA"/>
</dbReference>
<protein>
    <submittedName>
        <fullName evidence="3">3-hydroxyacyl-CoA dehydrogenase type-2-like</fullName>
    </submittedName>
</protein>
<dbReference type="GO" id="GO:0008209">
    <property type="term" value="P:androgen metabolic process"/>
    <property type="evidence" value="ECO:0007669"/>
    <property type="project" value="TreeGrafter"/>
</dbReference>
<evidence type="ECO:0000256" key="2">
    <source>
        <dbReference type="RuleBase" id="RU000363"/>
    </source>
</evidence>
<dbReference type="Gene3D" id="3.40.50.720">
    <property type="entry name" value="NAD(P)-binding Rossmann-like Domain"/>
    <property type="match status" value="1"/>
</dbReference>
<gene>
    <name evidence="3" type="primary">Hsd17b10-006</name>
</gene>
<evidence type="ECO:0000313" key="3">
    <source>
        <dbReference type="EMBL" id="CAB3254184.1"/>
    </source>
</evidence>
<evidence type="ECO:0000256" key="1">
    <source>
        <dbReference type="ARBA" id="ARBA00023002"/>
    </source>
</evidence>
<dbReference type="PRINTS" id="PR00081">
    <property type="entry name" value="GDHRDH"/>
</dbReference>
<reference evidence="3" key="1">
    <citation type="submission" date="2020-04" db="EMBL/GenBank/DDBJ databases">
        <authorList>
            <person name="Neveu A P."/>
        </authorList>
    </citation>
    <scope>NUCLEOTIDE SEQUENCE</scope>
    <source>
        <tissue evidence="3">Whole embryo</tissue>
    </source>
</reference>
<sequence>MKLLGKVALVTGGASGLGKATALRLVKNGCSVALFDLPTSQGQEVAAQIDNKRCMFVPGDVTSQDDVKKAIATVMLKWKQVNCAGVLVAAKTYSPRKKTVHSFDLFRRVIDIHINGTFNVSSQCSREMAKNAPGPSGERGVIINTSSVAAFDGTMSSAAYSAAKGGISSMTLPMARDLAVCGIRVVAIAPGLFNTAMINQISKQGQEKTFADVLFPRRFGNPEEFAHLVQTVIENEMLNGEVLRIDAGIRMQSSGKRVGPVKANL</sequence>
<dbReference type="PANTHER" id="PTHR43658">
    <property type="entry name" value="SHORT-CHAIN DEHYDROGENASE/REDUCTASE"/>
    <property type="match status" value="1"/>
</dbReference>
<accession>A0A6F9DF99</accession>
<dbReference type="PROSITE" id="PS00061">
    <property type="entry name" value="ADH_SHORT"/>
    <property type="match status" value="1"/>
</dbReference>
<organism evidence="3">
    <name type="scientific">Phallusia mammillata</name>
    <dbReference type="NCBI Taxonomy" id="59560"/>
    <lineage>
        <taxon>Eukaryota</taxon>
        <taxon>Metazoa</taxon>
        <taxon>Chordata</taxon>
        <taxon>Tunicata</taxon>
        <taxon>Ascidiacea</taxon>
        <taxon>Phlebobranchia</taxon>
        <taxon>Ascidiidae</taxon>
        <taxon>Phallusia</taxon>
    </lineage>
</organism>
<dbReference type="GO" id="GO:0005739">
    <property type="term" value="C:mitochondrion"/>
    <property type="evidence" value="ECO:0007669"/>
    <property type="project" value="TreeGrafter"/>
</dbReference>
<dbReference type="InterPro" id="IPR002347">
    <property type="entry name" value="SDR_fam"/>
</dbReference>
<dbReference type="AlphaFoldDB" id="A0A6F9DF99"/>
<dbReference type="Pfam" id="PF00106">
    <property type="entry name" value="adh_short"/>
    <property type="match status" value="1"/>
</dbReference>
<dbReference type="GO" id="GO:0008210">
    <property type="term" value="P:estrogen metabolic process"/>
    <property type="evidence" value="ECO:0007669"/>
    <property type="project" value="TreeGrafter"/>
</dbReference>
<dbReference type="GO" id="GO:0006631">
    <property type="term" value="P:fatty acid metabolic process"/>
    <property type="evidence" value="ECO:0007669"/>
    <property type="project" value="TreeGrafter"/>
</dbReference>
<keyword evidence="1" id="KW-0560">Oxidoreductase</keyword>
<name>A0A6F9DF99_9ASCI</name>
<dbReference type="PRINTS" id="PR00080">
    <property type="entry name" value="SDRFAMILY"/>
</dbReference>
<dbReference type="SUPFAM" id="SSF51735">
    <property type="entry name" value="NAD(P)-binding Rossmann-fold domains"/>
    <property type="match status" value="1"/>
</dbReference>
<dbReference type="GO" id="GO:0004303">
    <property type="term" value="F:estradiol 17-beta-dehydrogenase [NAD(P)+] activity"/>
    <property type="evidence" value="ECO:0007669"/>
    <property type="project" value="TreeGrafter"/>
</dbReference>
<comment type="similarity">
    <text evidence="2">Belongs to the short-chain dehydrogenases/reductases (SDR) family.</text>
</comment>
<proteinExistence type="evidence at transcript level"/>
<dbReference type="InterPro" id="IPR020904">
    <property type="entry name" value="Sc_DH/Rdtase_CS"/>
</dbReference>
<dbReference type="InterPro" id="IPR036291">
    <property type="entry name" value="NAD(P)-bd_dom_sf"/>
</dbReference>